<keyword evidence="4 9" id="KW-0694">RNA-binding</keyword>
<dbReference type="Pfam" id="PF02881">
    <property type="entry name" value="SRP54_N"/>
    <property type="match status" value="1"/>
</dbReference>
<dbReference type="InterPro" id="IPR003593">
    <property type="entry name" value="AAA+_ATPase"/>
</dbReference>
<evidence type="ECO:0000256" key="7">
    <source>
        <dbReference type="ARBA" id="ARBA00023274"/>
    </source>
</evidence>
<dbReference type="InterPro" id="IPR042101">
    <property type="entry name" value="SRP54_N_sf"/>
</dbReference>
<dbReference type="Pfam" id="PF00448">
    <property type="entry name" value="SRP54"/>
    <property type="match status" value="1"/>
</dbReference>
<reference evidence="11" key="1">
    <citation type="submission" date="2020-06" db="EMBL/GenBank/DDBJ databases">
        <title>Novel chitinolytic bacterium.</title>
        <authorList>
            <person name="Ungkulpasvich U."/>
            <person name="Kosugi A."/>
            <person name="Uke A."/>
        </authorList>
    </citation>
    <scope>NUCLEOTIDE SEQUENCE</scope>
    <source>
        <strain evidence="11">UUS1-1</strain>
    </source>
</reference>
<dbReference type="EC" id="3.6.5.4" evidence="9"/>
<keyword evidence="6 9" id="KW-0733">Signal recognition particle</keyword>
<dbReference type="GO" id="GO:0006614">
    <property type="term" value="P:SRP-dependent cotranslational protein targeting to membrane"/>
    <property type="evidence" value="ECO:0007669"/>
    <property type="project" value="InterPro"/>
</dbReference>
<dbReference type="Pfam" id="PF02978">
    <property type="entry name" value="SRP_SPB"/>
    <property type="match status" value="1"/>
</dbReference>
<evidence type="ECO:0000256" key="3">
    <source>
        <dbReference type="ARBA" id="ARBA00022801"/>
    </source>
</evidence>
<dbReference type="Gene3D" id="1.20.120.140">
    <property type="entry name" value="Signal recognition particle SRP54, nucleotide-binding domain"/>
    <property type="match status" value="1"/>
</dbReference>
<dbReference type="Proteomes" id="UP000657177">
    <property type="component" value="Unassembled WGS sequence"/>
</dbReference>
<dbReference type="InterPro" id="IPR022941">
    <property type="entry name" value="SRP54"/>
</dbReference>
<gene>
    <name evidence="9 11" type="primary">ffh</name>
    <name evidence="11" type="ORF">G5B42_07980</name>
</gene>
<dbReference type="SUPFAM" id="SSF52540">
    <property type="entry name" value="P-loop containing nucleoside triphosphate hydrolases"/>
    <property type="match status" value="1"/>
</dbReference>
<keyword evidence="12" id="KW-1185">Reference proteome</keyword>
<comment type="similarity">
    <text evidence="1 9">Belongs to the GTP-binding SRP family. SRP54 subfamily.</text>
</comment>
<dbReference type="NCBIfam" id="TIGR00959">
    <property type="entry name" value="ffh"/>
    <property type="match status" value="1"/>
</dbReference>
<comment type="caution">
    <text evidence="11">The sequence shown here is derived from an EMBL/GenBank/DDBJ whole genome shotgun (WGS) entry which is preliminary data.</text>
</comment>
<dbReference type="EMBL" id="JAAKDE010000015">
    <property type="protein sequence ID" value="MBA2133477.1"/>
    <property type="molecule type" value="Genomic_DNA"/>
</dbReference>
<accession>A0A8J6I3B1</accession>
<evidence type="ECO:0000256" key="6">
    <source>
        <dbReference type="ARBA" id="ARBA00023135"/>
    </source>
</evidence>
<comment type="subunit">
    <text evidence="9">Part of the signal recognition particle protein translocation system, which is composed of SRP and FtsY.</text>
</comment>
<comment type="function">
    <text evidence="9">Involved in targeting and insertion of nascent membrane proteins into the cytoplasmic membrane. Binds to the hydrophobic signal sequence of the ribosome-nascent chain (RNC) as it emerges from the ribosomes. The SRP-RNC complex is then targeted to the cytoplasmic membrane where it interacts with the SRP receptor FtsY.</text>
</comment>
<dbReference type="InterPro" id="IPR013822">
    <property type="entry name" value="Signal_recog_particl_SRP54_hlx"/>
</dbReference>
<dbReference type="GO" id="GO:0005525">
    <property type="term" value="F:GTP binding"/>
    <property type="evidence" value="ECO:0007669"/>
    <property type="project" value="UniProtKB-UniRule"/>
</dbReference>
<dbReference type="FunFam" id="3.40.50.300:FF:000022">
    <property type="entry name" value="Signal recognition particle 54 kDa subunit"/>
    <property type="match status" value="1"/>
</dbReference>
<dbReference type="SMART" id="SM00963">
    <property type="entry name" value="SRP54_N"/>
    <property type="match status" value="1"/>
</dbReference>
<comment type="catalytic activity">
    <reaction evidence="8 9">
        <text>GTP + H2O = GDP + phosphate + H(+)</text>
        <dbReference type="Rhea" id="RHEA:19669"/>
        <dbReference type="ChEBI" id="CHEBI:15377"/>
        <dbReference type="ChEBI" id="CHEBI:15378"/>
        <dbReference type="ChEBI" id="CHEBI:37565"/>
        <dbReference type="ChEBI" id="CHEBI:43474"/>
        <dbReference type="ChEBI" id="CHEBI:58189"/>
        <dbReference type="EC" id="3.6.5.4"/>
    </reaction>
</comment>
<keyword evidence="7 9" id="KW-0687">Ribonucleoprotein</keyword>
<evidence type="ECO:0000256" key="9">
    <source>
        <dbReference type="HAMAP-Rule" id="MF_00306"/>
    </source>
</evidence>
<dbReference type="RefSeq" id="WP_181339941.1">
    <property type="nucleotide sequence ID" value="NZ_JAAKDE010000015.1"/>
</dbReference>
<dbReference type="PANTHER" id="PTHR11564:SF5">
    <property type="entry name" value="SIGNAL RECOGNITION PARTICLE SUBUNIT SRP54"/>
    <property type="match status" value="1"/>
</dbReference>
<dbReference type="PROSITE" id="PS00300">
    <property type="entry name" value="SRP54"/>
    <property type="match status" value="1"/>
</dbReference>
<evidence type="ECO:0000313" key="11">
    <source>
        <dbReference type="EMBL" id="MBA2133477.1"/>
    </source>
</evidence>
<dbReference type="GO" id="GO:0003924">
    <property type="term" value="F:GTPase activity"/>
    <property type="evidence" value="ECO:0007669"/>
    <property type="project" value="UniProtKB-UniRule"/>
</dbReference>
<keyword evidence="5 9" id="KW-0342">GTP-binding</keyword>
<dbReference type="GO" id="GO:0008312">
    <property type="term" value="F:7S RNA binding"/>
    <property type="evidence" value="ECO:0007669"/>
    <property type="project" value="InterPro"/>
</dbReference>
<dbReference type="InterPro" id="IPR000897">
    <property type="entry name" value="SRP54_GTPase_dom"/>
</dbReference>
<dbReference type="SMART" id="SM00962">
    <property type="entry name" value="SRP54"/>
    <property type="match status" value="1"/>
</dbReference>
<dbReference type="InterPro" id="IPR027417">
    <property type="entry name" value="P-loop_NTPase"/>
</dbReference>
<dbReference type="Gene3D" id="1.10.260.30">
    <property type="entry name" value="Signal recognition particle, SRP54 subunit, M-domain"/>
    <property type="match status" value="1"/>
</dbReference>
<dbReference type="PANTHER" id="PTHR11564">
    <property type="entry name" value="SIGNAL RECOGNITION PARTICLE 54K PROTEIN SRP54"/>
    <property type="match status" value="1"/>
</dbReference>
<dbReference type="InterPro" id="IPR004780">
    <property type="entry name" value="SRP"/>
</dbReference>
<organism evidence="11 12">
    <name type="scientific">Capillibacterium thermochitinicola</name>
    <dbReference type="NCBI Taxonomy" id="2699427"/>
    <lineage>
        <taxon>Bacteria</taxon>
        <taxon>Bacillati</taxon>
        <taxon>Bacillota</taxon>
        <taxon>Capillibacterium</taxon>
    </lineage>
</organism>
<evidence type="ECO:0000259" key="10">
    <source>
        <dbReference type="PROSITE" id="PS00300"/>
    </source>
</evidence>
<keyword evidence="9" id="KW-0963">Cytoplasm</keyword>
<dbReference type="SMART" id="SM00382">
    <property type="entry name" value="AAA"/>
    <property type="match status" value="1"/>
</dbReference>
<proteinExistence type="inferred from homology"/>
<keyword evidence="3 9" id="KW-0378">Hydrolase</keyword>
<feature type="binding site" evidence="9">
    <location>
        <begin position="108"/>
        <end position="115"/>
    </location>
    <ligand>
        <name>GTP</name>
        <dbReference type="ChEBI" id="CHEBI:37565"/>
    </ligand>
</feature>
<evidence type="ECO:0000256" key="2">
    <source>
        <dbReference type="ARBA" id="ARBA00022741"/>
    </source>
</evidence>
<name>A0A8J6I3B1_9FIRM</name>
<dbReference type="GO" id="GO:0048500">
    <property type="term" value="C:signal recognition particle"/>
    <property type="evidence" value="ECO:0007669"/>
    <property type="project" value="UniProtKB-UniRule"/>
</dbReference>
<dbReference type="InterPro" id="IPR004125">
    <property type="entry name" value="Signal_recog_particle_SRP54_M"/>
</dbReference>
<evidence type="ECO:0000256" key="8">
    <source>
        <dbReference type="ARBA" id="ARBA00048027"/>
    </source>
</evidence>
<dbReference type="SUPFAM" id="SSF47446">
    <property type="entry name" value="Signal peptide-binding domain"/>
    <property type="match status" value="1"/>
</dbReference>
<comment type="subcellular location">
    <subcellularLocation>
        <location evidence="9">Cytoplasm</location>
    </subcellularLocation>
    <text evidence="9">The SRP-RNC complex is targeted to the cytoplasmic membrane.</text>
</comment>
<dbReference type="AlphaFoldDB" id="A0A8J6I3B1"/>
<dbReference type="InterPro" id="IPR036891">
    <property type="entry name" value="Signal_recog_part_SRP54_M_sf"/>
</dbReference>
<feature type="binding site" evidence="9">
    <location>
        <begin position="189"/>
        <end position="193"/>
    </location>
    <ligand>
        <name>GTP</name>
        <dbReference type="ChEBI" id="CHEBI:37565"/>
    </ligand>
</feature>
<evidence type="ECO:0000256" key="1">
    <source>
        <dbReference type="ARBA" id="ARBA00005450"/>
    </source>
</evidence>
<evidence type="ECO:0000256" key="4">
    <source>
        <dbReference type="ARBA" id="ARBA00022884"/>
    </source>
</evidence>
<evidence type="ECO:0000256" key="5">
    <source>
        <dbReference type="ARBA" id="ARBA00023134"/>
    </source>
</evidence>
<dbReference type="CDD" id="cd18539">
    <property type="entry name" value="SRP_G"/>
    <property type="match status" value="1"/>
</dbReference>
<dbReference type="Gene3D" id="3.40.50.300">
    <property type="entry name" value="P-loop containing nucleotide triphosphate hydrolases"/>
    <property type="match status" value="1"/>
</dbReference>
<feature type="domain" description="SRP54-type proteins GTP-binding" evidence="10">
    <location>
        <begin position="268"/>
        <end position="281"/>
    </location>
</feature>
<dbReference type="HAMAP" id="MF_00306">
    <property type="entry name" value="SRP54"/>
    <property type="match status" value="1"/>
</dbReference>
<keyword evidence="2 9" id="KW-0547">Nucleotide-binding</keyword>
<evidence type="ECO:0000313" key="12">
    <source>
        <dbReference type="Proteomes" id="UP000657177"/>
    </source>
</evidence>
<feature type="binding site" evidence="9">
    <location>
        <begin position="247"/>
        <end position="250"/>
    </location>
    <ligand>
        <name>GTP</name>
        <dbReference type="ChEBI" id="CHEBI:37565"/>
    </ligand>
</feature>
<sequence>MVFSALSEKLQDTFRRLRGKGKLTEKDVDEALREVKLALLEADVNFRVVRNFINRVRERAVGQEVINSLTPGQMVIKIVHQELTGMMGAKAEKLKTSDRPPSVYLLAGLQGAGKTTTAGKLAGYLQKQGRRPLLVAADVYRPAAVKQLEVLGAQLSVPVFSDPGRDPVAIAAAAVEKARQTQRDVVLIDTAGRLHIDEELMGELAAIKAAVNPVEILLVVDAMTGQDAVNVAQNFNEQLGLTGLILTKLDSDTRGGAALSIREITGCPIKFVGSGEKLDGIEVFHPERLASRILGMGDVLTLIEKAEATVEAEQAKALMKKIQKDEFTLEDFLDQMRQVQKMGPLDQILGMLPGLKPKQLQGFVLDEKSMKHIEAIIQSMTPQERRTPQIINASRRRRIAQGSGRPVQEVNRLLNQFEQSKKMMKQLGKIGKGGLPRLPFW</sequence>
<comment type="domain">
    <text evidence="9">Composed of three domains: the N-terminal N domain, which is responsible for interactions with the ribosome, the central G domain, which binds GTP, and the C-terminal M domain, which binds the RNA and the signal sequence of the RNC.</text>
</comment>
<protein>
    <recommendedName>
        <fullName evidence="9">Signal recognition particle protein</fullName>
        <ecNumber evidence="9">3.6.5.4</ecNumber>
    </recommendedName>
    <alternativeName>
        <fullName evidence="9">Fifty-four homolog</fullName>
    </alternativeName>
</protein>